<reference evidence="4 5" key="1">
    <citation type="submission" date="2014-08" db="EMBL/GenBank/DDBJ databases">
        <title>Comparative genomics of the Paenibacillus odorifer group.</title>
        <authorList>
            <person name="den Bakker H.C."/>
            <person name="Tsai Y.-C."/>
            <person name="Martin N."/>
            <person name="Korlach J."/>
            <person name="Wiedmann M."/>
        </authorList>
    </citation>
    <scope>NUCLEOTIDE SEQUENCE [LARGE SCALE GENOMIC DNA]</scope>
    <source>
        <strain evidence="4 5">DSM 14472</strain>
    </source>
</reference>
<keyword evidence="5" id="KW-1185">Reference proteome</keyword>
<dbReference type="EMBL" id="CP009286">
    <property type="protein sequence ID" value="AIQ62174.1"/>
    <property type="molecule type" value="Genomic_DNA"/>
</dbReference>
<dbReference type="STRING" id="169760.PSTEL_02590"/>
<name>A0A089N0H0_9BACL</name>
<organism evidence="4 5">
    <name type="scientific">Paenibacillus stellifer</name>
    <dbReference type="NCBI Taxonomy" id="169760"/>
    <lineage>
        <taxon>Bacteria</taxon>
        <taxon>Bacillati</taxon>
        <taxon>Bacillota</taxon>
        <taxon>Bacilli</taxon>
        <taxon>Bacillales</taxon>
        <taxon>Paenibacillaceae</taxon>
        <taxon>Paenibacillus</taxon>
    </lineage>
</organism>
<accession>A0A089N0H0</accession>
<gene>
    <name evidence="4" type="ORF">PSTEL_02590</name>
</gene>
<dbReference type="InterPro" id="IPR012851">
    <property type="entry name" value="Spore_coat_CotF-like"/>
</dbReference>
<evidence type="ECO:0000313" key="5">
    <source>
        <dbReference type="Proteomes" id="UP000029507"/>
    </source>
</evidence>
<evidence type="ECO:0000256" key="3">
    <source>
        <dbReference type="ARBA" id="ARBA00024344"/>
    </source>
</evidence>
<dbReference type="HOGENOM" id="CLU_163858_2_0_9"/>
<dbReference type="GO" id="GO:0030435">
    <property type="term" value="P:sporulation resulting in formation of a cellular spore"/>
    <property type="evidence" value="ECO:0007669"/>
    <property type="project" value="UniProtKB-KW"/>
</dbReference>
<comment type="subcellular location">
    <subcellularLocation>
        <location evidence="2">Spore coat</location>
    </subcellularLocation>
</comment>
<evidence type="ECO:0000256" key="2">
    <source>
        <dbReference type="ARBA" id="ARBA00024325"/>
    </source>
</evidence>
<dbReference type="InterPro" id="IPR012347">
    <property type="entry name" value="Ferritin-like"/>
</dbReference>
<protein>
    <submittedName>
        <fullName evidence="4">Spore gernimation protein GerQ</fullName>
    </submittedName>
</protein>
<sequence>MNPIIEYLTGLNTLTDQVIASDLLLSAKNGVRSYAIAITEAITPEIRRTLEQQLEQNIDLYERISTYLIECKWYQPWLVKDQLQMDLNNIETALKLP</sequence>
<keyword evidence="1" id="KW-0749">Sporulation</keyword>
<dbReference type="PANTHER" id="PTHR39183:SF1">
    <property type="entry name" value="SPORE COAT PROTEIN F-LIKE PROTEIN YHCQ"/>
    <property type="match status" value="1"/>
</dbReference>
<evidence type="ECO:0000256" key="1">
    <source>
        <dbReference type="ARBA" id="ARBA00022969"/>
    </source>
</evidence>
<dbReference type="AlphaFoldDB" id="A0A089N0H0"/>
<evidence type="ECO:0000313" key="4">
    <source>
        <dbReference type="EMBL" id="AIQ62174.1"/>
    </source>
</evidence>
<dbReference type="RefSeq" id="WP_038693272.1">
    <property type="nucleotide sequence ID" value="NZ_CP009286.1"/>
</dbReference>
<proteinExistence type="inferred from homology"/>
<dbReference type="OrthoDB" id="1930261at2"/>
<dbReference type="PANTHER" id="PTHR39183">
    <property type="entry name" value="SPORE COAT PROTEIN F-LIKE PROTEIN YHCQ"/>
    <property type="match status" value="1"/>
</dbReference>
<comment type="similarity">
    <text evidence="3">Belongs to the CotF family.</text>
</comment>
<dbReference type="Pfam" id="PF07875">
    <property type="entry name" value="Coat_F"/>
    <property type="match status" value="1"/>
</dbReference>
<dbReference type="Gene3D" id="1.20.1260.10">
    <property type="match status" value="1"/>
</dbReference>
<dbReference type="Proteomes" id="UP000029507">
    <property type="component" value="Chromosome"/>
</dbReference>
<dbReference type="KEGG" id="pste:PSTEL_02590"/>